<keyword evidence="2" id="KW-1185">Reference proteome</keyword>
<name>A0AAD4P0X4_PERFH</name>
<reference evidence="1 2" key="1">
    <citation type="journal article" date="2021" name="Nat. Commun.">
        <title>Incipient diploidization of the medicinal plant Perilla within 10,000 years.</title>
        <authorList>
            <person name="Zhang Y."/>
            <person name="Shen Q."/>
            <person name="Leng L."/>
            <person name="Zhang D."/>
            <person name="Chen S."/>
            <person name="Shi Y."/>
            <person name="Ning Z."/>
            <person name="Chen S."/>
        </authorList>
    </citation>
    <scope>NUCLEOTIDE SEQUENCE [LARGE SCALE GENOMIC DNA]</scope>
    <source>
        <strain evidence="2">cv. PC099</strain>
    </source>
</reference>
<dbReference type="InterPro" id="IPR011990">
    <property type="entry name" value="TPR-like_helical_dom_sf"/>
</dbReference>
<evidence type="ECO:0000313" key="1">
    <source>
        <dbReference type="EMBL" id="KAH6822863.1"/>
    </source>
</evidence>
<protein>
    <recommendedName>
        <fullName evidence="3">Pentatricopeptide repeat-containing protein</fullName>
    </recommendedName>
</protein>
<dbReference type="PANTHER" id="PTHR47594">
    <property type="entry name" value="PPR CONTAINING PLANT-LIKE PROTEIN"/>
    <property type="match status" value="1"/>
</dbReference>
<accession>A0AAD4P0X4</accession>
<dbReference type="AlphaFoldDB" id="A0AAD4P0X4"/>
<dbReference type="PANTHER" id="PTHR47594:SF4">
    <property type="entry name" value="OS04G0475500 PROTEIN"/>
    <property type="match status" value="1"/>
</dbReference>
<comment type="caution">
    <text evidence="1">The sequence shown here is derived from an EMBL/GenBank/DDBJ whole genome shotgun (WGS) entry which is preliminary data.</text>
</comment>
<sequence>MKCLTLVTQIGVGGGAAAAKCVSVSGNSTMKMMMVSMRDRSKNRKPLQKGRSLSIEAIQTVQALKRAAATHSHSSLQQAFAAKFSRLLKSDMIAVLRELLRQNQCHLALKVFEDMRKEEWYRPQLLLYTEMVAALGSNGLLQQLHQLITELKAETALTPDLRGFNELLESLMSLNLTGLAVDCYYLMKSVSCDPDKLSFKILIDGLTSNGETQLLAVIQQDAHKYYGPFWDFLEEEDEA</sequence>
<dbReference type="EMBL" id="SDAM02001188">
    <property type="protein sequence ID" value="KAH6822863.1"/>
    <property type="molecule type" value="Genomic_DNA"/>
</dbReference>
<evidence type="ECO:0008006" key="3">
    <source>
        <dbReference type="Google" id="ProtNLM"/>
    </source>
</evidence>
<dbReference type="GO" id="GO:0003723">
    <property type="term" value="F:RNA binding"/>
    <property type="evidence" value="ECO:0007669"/>
    <property type="project" value="InterPro"/>
</dbReference>
<dbReference type="GO" id="GO:0009658">
    <property type="term" value="P:chloroplast organization"/>
    <property type="evidence" value="ECO:0007669"/>
    <property type="project" value="InterPro"/>
</dbReference>
<dbReference type="Proteomes" id="UP001190926">
    <property type="component" value="Unassembled WGS sequence"/>
</dbReference>
<dbReference type="GO" id="GO:0000373">
    <property type="term" value="P:Group II intron splicing"/>
    <property type="evidence" value="ECO:0007669"/>
    <property type="project" value="InterPro"/>
</dbReference>
<evidence type="ECO:0000313" key="2">
    <source>
        <dbReference type="Proteomes" id="UP001190926"/>
    </source>
</evidence>
<dbReference type="Gene3D" id="1.25.40.10">
    <property type="entry name" value="Tetratricopeptide repeat domain"/>
    <property type="match status" value="1"/>
</dbReference>
<proteinExistence type="predicted"/>
<organism evidence="1 2">
    <name type="scientific">Perilla frutescens var. hirtella</name>
    <name type="common">Perilla citriodora</name>
    <name type="synonym">Perilla setoyensis</name>
    <dbReference type="NCBI Taxonomy" id="608512"/>
    <lineage>
        <taxon>Eukaryota</taxon>
        <taxon>Viridiplantae</taxon>
        <taxon>Streptophyta</taxon>
        <taxon>Embryophyta</taxon>
        <taxon>Tracheophyta</taxon>
        <taxon>Spermatophyta</taxon>
        <taxon>Magnoliopsida</taxon>
        <taxon>eudicotyledons</taxon>
        <taxon>Gunneridae</taxon>
        <taxon>Pentapetalae</taxon>
        <taxon>asterids</taxon>
        <taxon>lamiids</taxon>
        <taxon>Lamiales</taxon>
        <taxon>Lamiaceae</taxon>
        <taxon>Nepetoideae</taxon>
        <taxon>Elsholtzieae</taxon>
        <taxon>Perilla</taxon>
    </lineage>
</organism>
<gene>
    <name evidence="1" type="ORF">C2S53_017262</name>
</gene>
<dbReference type="InterPro" id="IPR044190">
    <property type="entry name" value="THA8-like"/>
</dbReference>